<name>A0A2T3JL01_PHOPO</name>
<feature type="transmembrane region" description="Helical" evidence="1">
    <location>
        <begin position="36"/>
        <end position="54"/>
    </location>
</feature>
<feature type="transmembrane region" description="Helical" evidence="1">
    <location>
        <begin position="12"/>
        <end position="29"/>
    </location>
</feature>
<evidence type="ECO:0000313" key="2">
    <source>
        <dbReference type="EMBL" id="PSU24490.1"/>
    </source>
</evidence>
<dbReference type="EMBL" id="PYMP01000016">
    <property type="protein sequence ID" value="PSU49638.1"/>
    <property type="molecule type" value="Genomic_DNA"/>
</dbReference>
<keyword evidence="1" id="KW-0472">Membrane</keyword>
<evidence type="ECO:0000313" key="5">
    <source>
        <dbReference type="Proteomes" id="UP000241618"/>
    </source>
</evidence>
<dbReference type="AlphaFoldDB" id="A0A2T3JL01"/>
<sequence>MHNNFIWLKVNESFPLIAMFLLACIASLLRAKHYSLISIITGIIFSGFIAYAVNLLLTDITIINITSNMRIVAVGIAAYLNRYIMDILDRLASKISDNPIKIAVELFKLWKK</sequence>
<organism evidence="3 5">
    <name type="scientific">Photobacterium phosphoreum</name>
    <dbReference type="NCBI Taxonomy" id="659"/>
    <lineage>
        <taxon>Bacteria</taxon>
        <taxon>Pseudomonadati</taxon>
        <taxon>Pseudomonadota</taxon>
        <taxon>Gammaproteobacteria</taxon>
        <taxon>Vibrionales</taxon>
        <taxon>Vibrionaceae</taxon>
        <taxon>Photobacterium</taxon>
    </lineage>
</organism>
<dbReference type="Proteomes" id="UP000241618">
    <property type="component" value="Unassembled WGS sequence"/>
</dbReference>
<gene>
    <name evidence="3" type="ORF">C9J18_15590</name>
    <name evidence="2" type="ORF">CTM96_12660</name>
</gene>
<accession>A0A2T3JL01</accession>
<evidence type="ECO:0000313" key="4">
    <source>
        <dbReference type="Proteomes" id="UP000241405"/>
    </source>
</evidence>
<keyword evidence="1" id="KW-1133">Transmembrane helix</keyword>
<keyword evidence="4" id="KW-1185">Reference proteome</keyword>
<evidence type="ECO:0000256" key="1">
    <source>
        <dbReference type="SAM" id="Phobius"/>
    </source>
</evidence>
<dbReference type="Proteomes" id="UP000241405">
    <property type="component" value="Unassembled WGS sequence"/>
</dbReference>
<comment type="caution">
    <text evidence="3">The sequence shown here is derived from an EMBL/GenBank/DDBJ whole genome shotgun (WGS) entry which is preliminary data.</text>
</comment>
<dbReference type="RefSeq" id="WP_107188957.1">
    <property type="nucleotide sequence ID" value="NZ_PYMN01000001.1"/>
</dbReference>
<feature type="transmembrane region" description="Helical" evidence="1">
    <location>
        <begin position="60"/>
        <end position="80"/>
    </location>
</feature>
<dbReference type="EMBL" id="PYMO01000012">
    <property type="protein sequence ID" value="PSU24490.1"/>
    <property type="molecule type" value="Genomic_DNA"/>
</dbReference>
<protein>
    <submittedName>
        <fullName evidence="3">Uncharacterized protein</fullName>
    </submittedName>
</protein>
<proteinExistence type="predicted"/>
<keyword evidence="1" id="KW-0812">Transmembrane</keyword>
<reference evidence="4 5" key="1">
    <citation type="submission" date="2018-03" db="EMBL/GenBank/DDBJ databases">
        <title>Whole genome sequencing of Histamine producing bacteria.</title>
        <authorList>
            <person name="Butler K."/>
        </authorList>
    </citation>
    <scope>NUCLEOTIDE SEQUENCE [LARGE SCALE GENOMIC DNA]</scope>
    <source>
        <strain evidence="3 5">FS-6.1</strain>
        <strain evidence="2 4">FS-6.2</strain>
    </source>
</reference>
<evidence type="ECO:0000313" key="3">
    <source>
        <dbReference type="EMBL" id="PSU49638.1"/>
    </source>
</evidence>